<evidence type="ECO:0000313" key="2">
    <source>
        <dbReference type="Proteomes" id="UP001178277"/>
    </source>
</evidence>
<dbReference type="AlphaFoldDB" id="A0AA90NT13"/>
<dbReference type="Proteomes" id="UP001178277">
    <property type="component" value="Unassembled WGS sequence"/>
</dbReference>
<gene>
    <name evidence="1" type="ORF">Q8G35_09150</name>
</gene>
<proteinExistence type="predicted"/>
<organism evidence="1 2">
    <name type="scientific">Peribacillus simplex</name>
    <dbReference type="NCBI Taxonomy" id="1478"/>
    <lineage>
        <taxon>Bacteria</taxon>
        <taxon>Bacillati</taxon>
        <taxon>Bacillota</taxon>
        <taxon>Bacilli</taxon>
        <taxon>Bacillales</taxon>
        <taxon>Bacillaceae</taxon>
        <taxon>Peribacillus</taxon>
    </lineage>
</organism>
<dbReference type="RefSeq" id="WP_305159921.1">
    <property type="nucleotide sequence ID" value="NZ_JAUUTP010000007.1"/>
</dbReference>
<accession>A0AA90NT13</accession>
<comment type="caution">
    <text evidence="1">The sequence shown here is derived from an EMBL/GenBank/DDBJ whole genome shotgun (WGS) entry which is preliminary data.</text>
</comment>
<dbReference type="EMBL" id="JAUUTP010000007">
    <property type="protein sequence ID" value="MDP1418578.1"/>
    <property type="molecule type" value="Genomic_DNA"/>
</dbReference>
<name>A0AA90NT13_9BACI</name>
<evidence type="ECO:0000313" key="1">
    <source>
        <dbReference type="EMBL" id="MDP1418578.1"/>
    </source>
</evidence>
<protein>
    <submittedName>
        <fullName evidence="1">Uncharacterized protein</fullName>
    </submittedName>
</protein>
<sequence length="79" mass="9013">MTEKNKVTPQIREPYWRSPLNSPSFSKLDTDITIRNYRDYSAKQGIKVTPIEAGAILNGTTGHTTAWPDLRFVCSLKTW</sequence>
<reference evidence="1" key="1">
    <citation type="submission" date="2023-07" db="EMBL/GenBank/DDBJ databases">
        <title>Murine gut Bacillus species.</title>
        <authorList>
            <person name="Gutman E."/>
            <person name="Hashuel R."/>
            <person name="Litvak Y."/>
        </authorList>
    </citation>
    <scope>NUCLEOTIDE SEQUENCE</scope>
    <source>
        <strain evidence="1">RU283</strain>
    </source>
</reference>